<evidence type="ECO:0000313" key="3">
    <source>
        <dbReference type="Proteomes" id="UP000828390"/>
    </source>
</evidence>
<evidence type="ECO:0000313" key="2">
    <source>
        <dbReference type="EMBL" id="KAH3711120.1"/>
    </source>
</evidence>
<accession>A0A9D3Z1B4</accession>
<keyword evidence="3" id="KW-1185">Reference proteome</keyword>
<proteinExistence type="predicted"/>
<dbReference type="EMBL" id="JAIWYP010000014">
    <property type="protein sequence ID" value="KAH3711120.1"/>
    <property type="molecule type" value="Genomic_DNA"/>
</dbReference>
<dbReference type="Proteomes" id="UP000828390">
    <property type="component" value="Unassembled WGS sequence"/>
</dbReference>
<feature type="region of interest" description="Disordered" evidence="1">
    <location>
        <begin position="1"/>
        <end position="25"/>
    </location>
</feature>
<dbReference type="AlphaFoldDB" id="A0A9D3Z1B4"/>
<reference evidence="2" key="2">
    <citation type="submission" date="2020-11" db="EMBL/GenBank/DDBJ databases">
        <authorList>
            <person name="McCartney M.A."/>
            <person name="Auch B."/>
            <person name="Kono T."/>
            <person name="Mallez S."/>
            <person name="Becker A."/>
            <person name="Gohl D.M."/>
            <person name="Silverstein K.A.T."/>
            <person name="Koren S."/>
            <person name="Bechman K.B."/>
            <person name="Herman A."/>
            <person name="Abrahante J.E."/>
            <person name="Garbe J."/>
        </authorList>
    </citation>
    <scope>NUCLEOTIDE SEQUENCE</scope>
    <source>
        <strain evidence="2">Duluth1</strain>
        <tissue evidence="2">Whole animal</tissue>
    </source>
</reference>
<protein>
    <submittedName>
        <fullName evidence="2">Uncharacterized protein</fullName>
    </submittedName>
</protein>
<name>A0A9D3Z1B4_DREPO</name>
<reference evidence="2" key="1">
    <citation type="journal article" date="2019" name="bioRxiv">
        <title>The Genome of the Zebra Mussel, Dreissena polymorpha: A Resource for Invasive Species Research.</title>
        <authorList>
            <person name="McCartney M.A."/>
            <person name="Auch B."/>
            <person name="Kono T."/>
            <person name="Mallez S."/>
            <person name="Zhang Y."/>
            <person name="Obille A."/>
            <person name="Becker A."/>
            <person name="Abrahante J.E."/>
            <person name="Garbe J."/>
            <person name="Badalamenti J.P."/>
            <person name="Herman A."/>
            <person name="Mangelson H."/>
            <person name="Liachko I."/>
            <person name="Sullivan S."/>
            <person name="Sone E.D."/>
            <person name="Koren S."/>
            <person name="Silverstein K.A.T."/>
            <person name="Beckman K.B."/>
            <person name="Gohl D.M."/>
        </authorList>
    </citation>
    <scope>NUCLEOTIDE SEQUENCE</scope>
    <source>
        <strain evidence="2">Duluth1</strain>
        <tissue evidence="2">Whole animal</tissue>
    </source>
</reference>
<sequence length="103" mass="11203">MDPDETPRSVASHLDPNCLQRPSKFGDSTERVQLPFHNGLCPEQPGSSQGYGVISCNFKVYLFDACVRHCSSLGCPTVRSPSCKDLLFLIIGVESMVPSLCAL</sequence>
<comment type="caution">
    <text evidence="2">The sequence shown here is derived from an EMBL/GenBank/DDBJ whole genome shotgun (WGS) entry which is preliminary data.</text>
</comment>
<organism evidence="2 3">
    <name type="scientific">Dreissena polymorpha</name>
    <name type="common">Zebra mussel</name>
    <name type="synonym">Mytilus polymorpha</name>
    <dbReference type="NCBI Taxonomy" id="45954"/>
    <lineage>
        <taxon>Eukaryota</taxon>
        <taxon>Metazoa</taxon>
        <taxon>Spiralia</taxon>
        <taxon>Lophotrochozoa</taxon>
        <taxon>Mollusca</taxon>
        <taxon>Bivalvia</taxon>
        <taxon>Autobranchia</taxon>
        <taxon>Heteroconchia</taxon>
        <taxon>Euheterodonta</taxon>
        <taxon>Imparidentia</taxon>
        <taxon>Neoheterodontei</taxon>
        <taxon>Myida</taxon>
        <taxon>Dreissenoidea</taxon>
        <taxon>Dreissenidae</taxon>
        <taxon>Dreissena</taxon>
    </lineage>
</organism>
<evidence type="ECO:0000256" key="1">
    <source>
        <dbReference type="SAM" id="MobiDB-lite"/>
    </source>
</evidence>
<gene>
    <name evidence="2" type="ORF">DPMN_070620</name>
</gene>